<dbReference type="EMBL" id="DVJI01000012">
    <property type="protein sequence ID" value="HIS71119.1"/>
    <property type="molecule type" value="Genomic_DNA"/>
</dbReference>
<reference evidence="1" key="2">
    <citation type="journal article" date="2021" name="PeerJ">
        <title>Extensive microbial diversity within the chicken gut microbiome revealed by metagenomics and culture.</title>
        <authorList>
            <person name="Gilroy R."/>
            <person name="Ravi A."/>
            <person name="Getino M."/>
            <person name="Pursley I."/>
            <person name="Horton D.L."/>
            <person name="Alikhan N.F."/>
            <person name="Baker D."/>
            <person name="Gharbi K."/>
            <person name="Hall N."/>
            <person name="Watson M."/>
            <person name="Adriaenssens E.M."/>
            <person name="Foster-Nyarko E."/>
            <person name="Jarju S."/>
            <person name="Secka A."/>
            <person name="Antonio M."/>
            <person name="Oren A."/>
            <person name="Chaudhuri R.R."/>
            <person name="La Ragione R."/>
            <person name="Hildebrand F."/>
            <person name="Pallen M.J."/>
        </authorList>
    </citation>
    <scope>NUCLEOTIDE SEQUENCE</scope>
    <source>
        <strain evidence="1">ChiGjej3B3-5194</strain>
    </source>
</reference>
<dbReference type="Proteomes" id="UP000886742">
    <property type="component" value="Unassembled WGS sequence"/>
</dbReference>
<evidence type="ECO:0000313" key="2">
    <source>
        <dbReference type="Proteomes" id="UP000886742"/>
    </source>
</evidence>
<comment type="caution">
    <text evidence="1">The sequence shown here is derived from an EMBL/GenBank/DDBJ whole genome shotgun (WGS) entry which is preliminary data.</text>
</comment>
<reference evidence="1" key="1">
    <citation type="submission" date="2020-10" db="EMBL/GenBank/DDBJ databases">
        <authorList>
            <person name="Gilroy R."/>
        </authorList>
    </citation>
    <scope>NUCLEOTIDE SEQUENCE</scope>
    <source>
        <strain evidence="1">ChiGjej3B3-5194</strain>
    </source>
</reference>
<organism evidence="1 2">
    <name type="scientific">Candidatus Enterousia intestinigallinarum</name>
    <dbReference type="NCBI Taxonomy" id="2840790"/>
    <lineage>
        <taxon>Bacteria</taxon>
        <taxon>Pseudomonadati</taxon>
        <taxon>Pseudomonadota</taxon>
        <taxon>Alphaproteobacteria</taxon>
        <taxon>Candidatus Enterousia</taxon>
    </lineage>
</organism>
<evidence type="ECO:0000313" key="1">
    <source>
        <dbReference type="EMBL" id="HIS71119.1"/>
    </source>
</evidence>
<gene>
    <name evidence="1" type="ORF">IAD02_04010</name>
</gene>
<sequence length="127" mass="14710">MKKYVVDDIKENFLGNAVLLKRGRGFVYRQVFPLCFTDGMRRGDVVCGLGAKDFIIPTAWVYRGRLNLTIEPVSEYRIKNFISDRFGFCDGIYFRYALARALWGRGITPTMNSTNNLRLFLHSNKTR</sequence>
<accession>A0A9D1FG53</accession>
<dbReference type="AlphaFoldDB" id="A0A9D1FG53"/>
<protein>
    <submittedName>
        <fullName evidence="1">Uncharacterized protein</fullName>
    </submittedName>
</protein>
<name>A0A9D1FG53_9PROT</name>
<proteinExistence type="predicted"/>